<dbReference type="RefSeq" id="WP_193526452.1">
    <property type="nucleotide sequence ID" value="NZ_CAUBDY010000014.1"/>
</dbReference>
<organism evidence="1 2">
    <name type="scientific">Megamonas funiformis</name>
    <dbReference type="NCBI Taxonomy" id="437897"/>
    <lineage>
        <taxon>Bacteria</taxon>
        <taxon>Bacillati</taxon>
        <taxon>Bacillota</taxon>
        <taxon>Negativicutes</taxon>
        <taxon>Selenomonadales</taxon>
        <taxon>Selenomonadaceae</taxon>
        <taxon>Megamonas</taxon>
    </lineage>
</organism>
<reference evidence="1" key="1">
    <citation type="submission" date="2021-10" db="EMBL/GenBank/DDBJ databases">
        <title>Collection of gut derived symbiotic bacterial strains cultured from healthy donors.</title>
        <authorList>
            <person name="Lin H."/>
            <person name="Littmann E."/>
            <person name="Claire K."/>
            <person name="Pamer E."/>
        </authorList>
    </citation>
    <scope>NUCLEOTIDE SEQUENCE</scope>
    <source>
        <strain evidence="1">MSK.7.16</strain>
    </source>
</reference>
<sequence length="87" mass="10420">MRNIDLIECAMRRLNLQYDVPFKLLDGKELYKIIKEDNKFIKEINLLFCNEFTHGEFKKDNKSSLFNILFGNKIICKKCDNLDWISK</sequence>
<proteinExistence type="predicted"/>
<gene>
    <name evidence="1" type="ORF">LIY65_08920</name>
</gene>
<evidence type="ECO:0000313" key="2">
    <source>
        <dbReference type="Proteomes" id="UP001198190"/>
    </source>
</evidence>
<protein>
    <submittedName>
        <fullName evidence="1">Uncharacterized protein</fullName>
    </submittedName>
</protein>
<comment type="caution">
    <text evidence="1">The sequence shown here is derived from an EMBL/GenBank/DDBJ whole genome shotgun (WGS) entry which is preliminary data.</text>
</comment>
<dbReference type="EMBL" id="JAJCGD010000026">
    <property type="protein sequence ID" value="MCB6828812.1"/>
    <property type="molecule type" value="Genomic_DNA"/>
</dbReference>
<accession>A0AAW4U527</accession>
<name>A0AAW4U527_9FIRM</name>
<evidence type="ECO:0000313" key="1">
    <source>
        <dbReference type="EMBL" id="MCB6828812.1"/>
    </source>
</evidence>
<dbReference type="Proteomes" id="UP001198190">
    <property type="component" value="Unassembled WGS sequence"/>
</dbReference>
<dbReference type="AlphaFoldDB" id="A0AAW4U527"/>